<name>A0A7J7N1E8_9MAGN</name>
<dbReference type="OrthoDB" id="753785at2759"/>
<keyword evidence="2" id="KW-1185">Reference proteome</keyword>
<dbReference type="PANTHER" id="PTHR14873">
    <property type="entry name" value="OS06G0694100 PROTEIN"/>
    <property type="match status" value="1"/>
</dbReference>
<dbReference type="PANTHER" id="PTHR14873:SF1">
    <property type="entry name" value="OS06G0694100 PROTEIN"/>
    <property type="match status" value="1"/>
</dbReference>
<evidence type="ECO:0000313" key="2">
    <source>
        <dbReference type="Proteomes" id="UP000541444"/>
    </source>
</evidence>
<dbReference type="Proteomes" id="UP000541444">
    <property type="component" value="Unassembled WGS sequence"/>
</dbReference>
<evidence type="ECO:0000313" key="1">
    <source>
        <dbReference type="EMBL" id="KAF6160953.1"/>
    </source>
</evidence>
<comment type="caution">
    <text evidence="1">The sequence shown here is derived from an EMBL/GenBank/DDBJ whole genome shotgun (WGS) entry which is preliminary data.</text>
</comment>
<dbReference type="SUPFAM" id="SSF48371">
    <property type="entry name" value="ARM repeat"/>
    <property type="match status" value="1"/>
</dbReference>
<reference evidence="1 2" key="1">
    <citation type="journal article" date="2020" name="IScience">
        <title>Genome Sequencing of the Endangered Kingdonia uniflora (Circaeasteraceae, Ranunculales) Reveals Potential Mechanisms of Evolutionary Specialization.</title>
        <authorList>
            <person name="Sun Y."/>
            <person name="Deng T."/>
            <person name="Zhang A."/>
            <person name="Moore M.J."/>
            <person name="Landis J.B."/>
            <person name="Lin N."/>
            <person name="Zhang H."/>
            <person name="Zhang X."/>
            <person name="Huang J."/>
            <person name="Zhang X."/>
            <person name="Sun H."/>
            <person name="Wang H."/>
        </authorList>
    </citation>
    <scope>NUCLEOTIDE SEQUENCE [LARGE SCALE GENOMIC DNA]</scope>
    <source>
        <strain evidence="1">TB1705</strain>
        <tissue evidence="1">Leaf</tissue>
    </source>
</reference>
<protein>
    <recommendedName>
        <fullName evidence="3">ARM repeat superfamily protein</fullName>
    </recommendedName>
</protein>
<evidence type="ECO:0008006" key="3">
    <source>
        <dbReference type="Google" id="ProtNLM"/>
    </source>
</evidence>
<accession>A0A7J7N1E8</accession>
<organism evidence="1 2">
    <name type="scientific">Kingdonia uniflora</name>
    <dbReference type="NCBI Taxonomy" id="39325"/>
    <lineage>
        <taxon>Eukaryota</taxon>
        <taxon>Viridiplantae</taxon>
        <taxon>Streptophyta</taxon>
        <taxon>Embryophyta</taxon>
        <taxon>Tracheophyta</taxon>
        <taxon>Spermatophyta</taxon>
        <taxon>Magnoliopsida</taxon>
        <taxon>Ranunculales</taxon>
        <taxon>Circaeasteraceae</taxon>
        <taxon>Kingdonia</taxon>
    </lineage>
</organism>
<dbReference type="AlphaFoldDB" id="A0A7J7N1E8"/>
<gene>
    <name evidence="1" type="ORF">GIB67_007594</name>
</gene>
<dbReference type="InterPro" id="IPR016024">
    <property type="entry name" value="ARM-type_fold"/>
</dbReference>
<proteinExistence type="predicted"/>
<dbReference type="EMBL" id="JACGCM010001144">
    <property type="protein sequence ID" value="KAF6160953.1"/>
    <property type="molecule type" value="Genomic_DNA"/>
</dbReference>
<sequence length="436" mass="49870">MESKISKSSSAIHHELLRLSQPIRESLSKAHYNQPESTNVSTKSLLESLLPNQNPNPNEIEVEIRDFCLCLAALASVSSEKGEFLLSWVPRELSIAANDAFEELSKVYFGGLGGEEECVGGEFRGVSEEKKLVVKLMPEVFPLLKDTIKASSIDTSDDGGDEIAAASARSPVGYAIVAACQFRWFATQIDYTHLGKLCSLVIPCALTILDHWSPQVKGEGMRSFVHLMKNVSAAELSWYEDVILDICCRNIASTDELWHHVVEMSVLSLIYFQGKNPRSSWFEKMMNEMLSHLERQPRLKERRTAWLELIEPVLNSMGLVLLAHFRRIFSLFFQWMHADDDKTVLLLTWNHFLVEPAITYSMDEELNVSMILQVLQRVYTVMKLTWIRNTSYTERLIDELAITYKEAALKRNRDEIREHVLRILILLQQYAFFSPH</sequence>